<dbReference type="InterPro" id="IPR002293">
    <property type="entry name" value="AA/rel_permease1"/>
</dbReference>
<organism evidence="5 6">
    <name type="scientific">Paenibacillus larvae subsp. pulvifaciens</name>
    <dbReference type="NCBI Taxonomy" id="1477"/>
    <lineage>
        <taxon>Bacteria</taxon>
        <taxon>Bacillati</taxon>
        <taxon>Bacillota</taxon>
        <taxon>Bacilli</taxon>
        <taxon>Bacillales</taxon>
        <taxon>Paenibacillaceae</taxon>
        <taxon>Paenibacillus</taxon>
    </lineage>
</organism>
<keyword evidence="3" id="KW-1133">Transmembrane helix</keyword>
<protein>
    <submittedName>
        <fullName evidence="5">Amino acid permease</fullName>
    </submittedName>
</protein>
<gene>
    <name evidence="5" type="ORF">B7C51_11760</name>
</gene>
<keyword evidence="4" id="KW-0472">Membrane</keyword>
<dbReference type="GeneID" id="64221022"/>
<keyword evidence="2" id="KW-0812">Transmembrane</keyword>
<accession>A0A1V0USV5</accession>
<dbReference type="PANTHER" id="PTHR11785:SF512">
    <property type="entry name" value="SOBREMESA, ISOFORM B"/>
    <property type="match status" value="1"/>
</dbReference>
<evidence type="ECO:0000256" key="2">
    <source>
        <dbReference type="ARBA" id="ARBA00022692"/>
    </source>
</evidence>
<comment type="subcellular location">
    <subcellularLocation>
        <location evidence="1">Membrane</location>
        <topology evidence="1">Multi-pass membrane protein</topology>
    </subcellularLocation>
</comment>
<evidence type="ECO:0000313" key="6">
    <source>
        <dbReference type="Proteomes" id="UP000192727"/>
    </source>
</evidence>
<dbReference type="PIRSF" id="PIRSF006060">
    <property type="entry name" value="AA_transporter"/>
    <property type="match status" value="1"/>
</dbReference>
<dbReference type="EMBL" id="CP020557">
    <property type="protein sequence ID" value="ARF68339.1"/>
    <property type="molecule type" value="Genomic_DNA"/>
</dbReference>
<evidence type="ECO:0000256" key="4">
    <source>
        <dbReference type="ARBA" id="ARBA00023136"/>
    </source>
</evidence>
<dbReference type="RefSeq" id="WP_077996373.1">
    <property type="nucleotide sequence ID" value="NZ_CP019794.1"/>
</dbReference>
<dbReference type="GO" id="GO:0015179">
    <property type="term" value="F:L-amino acid transmembrane transporter activity"/>
    <property type="evidence" value="ECO:0007669"/>
    <property type="project" value="TreeGrafter"/>
</dbReference>
<evidence type="ECO:0000313" key="5">
    <source>
        <dbReference type="EMBL" id="ARF68339.1"/>
    </source>
</evidence>
<dbReference type="Pfam" id="PF13520">
    <property type="entry name" value="AA_permease_2"/>
    <property type="match status" value="1"/>
</dbReference>
<dbReference type="AlphaFoldDB" id="A0A1V0USV5"/>
<sequence length="446" mass="48052">MTQQRLKKEIGFFAALTTVVGTVIGAGVFFKPTAIYGITGTASLGLLAWILGGLLTICAGLTVAELSAAIPETGGMMTYLKRVYGNLTAFLLGWAQTIIYLPAVLAALAIIFGTQAVNLFGLNPNENQLLVVGVAAIIATFVTLMNFLGAKAAAGIQIVSTISKFLPLALIIIFGLLNNNQVSFQLFPIEAGPEKSFIPALGSALLATMFSYDAWIHVGNIGGEMKNPRRDLPKSIILGLSIIMIVYLLINIAFLMVMPATALAETATPASDVATIIFGAMGGKLISIGILISVFGTINGIILTGMRIPYVMAIEKKLPFSKWFATLSNKNKIPYNCGLFILLISVVMMLVGGFNTLTDMLVFVIWMFYTLTFLAVIILRKKEPQLVRIYKVPLYPFVPVLALLGGLFIVLNTLFTQPFLALCGMGLTFSGLPLYFIILRKQTSKI</sequence>
<dbReference type="PANTHER" id="PTHR11785">
    <property type="entry name" value="AMINO ACID TRANSPORTER"/>
    <property type="match status" value="1"/>
</dbReference>
<proteinExistence type="predicted"/>
<dbReference type="Gene3D" id="1.20.1740.10">
    <property type="entry name" value="Amino acid/polyamine transporter I"/>
    <property type="match status" value="1"/>
</dbReference>
<evidence type="ECO:0000256" key="3">
    <source>
        <dbReference type="ARBA" id="ARBA00022989"/>
    </source>
</evidence>
<dbReference type="InterPro" id="IPR050598">
    <property type="entry name" value="AminoAcid_Transporter"/>
</dbReference>
<reference evidence="5 6" key="1">
    <citation type="submission" date="2017-03" db="EMBL/GenBank/DDBJ databases">
        <title>Paenibacillus larvae genome sequencing.</title>
        <authorList>
            <person name="Dingman D.W."/>
        </authorList>
    </citation>
    <scope>NUCLEOTIDE SEQUENCE [LARGE SCALE GENOMIC DNA]</scope>
    <source>
        <strain evidence="5 6">SAG 10367</strain>
    </source>
</reference>
<evidence type="ECO:0000256" key="1">
    <source>
        <dbReference type="ARBA" id="ARBA00004141"/>
    </source>
</evidence>
<dbReference type="GO" id="GO:0016020">
    <property type="term" value="C:membrane"/>
    <property type="evidence" value="ECO:0007669"/>
    <property type="project" value="UniProtKB-SubCell"/>
</dbReference>
<name>A0A1V0USV5_9BACL</name>
<dbReference type="Proteomes" id="UP000192727">
    <property type="component" value="Chromosome"/>
</dbReference>